<gene>
    <name evidence="1" type="ORF">GCM10023210_11020</name>
</gene>
<evidence type="ECO:0000313" key="2">
    <source>
        <dbReference type="Proteomes" id="UP001500353"/>
    </source>
</evidence>
<evidence type="ECO:0000313" key="1">
    <source>
        <dbReference type="EMBL" id="GAA5087894.1"/>
    </source>
</evidence>
<dbReference type="Proteomes" id="UP001500353">
    <property type="component" value="Unassembled WGS sequence"/>
</dbReference>
<comment type="caution">
    <text evidence="1">The sequence shown here is derived from an EMBL/GenBank/DDBJ whole genome shotgun (WGS) entry which is preliminary data.</text>
</comment>
<accession>A0ABP9M3T9</accession>
<proteinExistence type="predicted"/>
<protein>
    <submittedName>
        <fullName evidence="1">Uncharacterized protein</fullName>
    </submittedName>
</protein>
<keyword evidence="2" id="KW-1185">Reference proteome</keyword>
<dbReference type="EMBL" id="BAABHX010000002">
    <property type="protein sequence ID" value="GAA5087894.1"/>
    <property type="molecule type" value="Genomic_DNA"/>
</dbReference>
<name>A0ABP9M3T9_9FLAO</name>
<organism evidence="1 2">
    <name type="scientific">Chryseobacterium ginsengisoli</name>
    <dbReference type="NCBI Taxonomy" id="363853"/>
    <lineage>
        <taxon>Bacteria</taxon>
        <taxon>Pseudomonadati</taxon>
        <taxon>Bacteroidota</taxon>
        <taxon>Flavobacteriia</taxon>
        <taxon>Flavobacteriales</taxon>
        <taxon>Weeksellaceae</taxon>
        <taxon>Chryseobacterium group</taxon>
        <taxon>Chryseobacterium</taxon>
    </lineage>
</organism>
<sequence length="80" mass="8822">MLSLVVIRLPKVLSITEAVSEGIVLVVILSETMVESEIEAGLVSIFLQLRTINPRTISDKTNFIILYFSGVITKSNQILC</sequence>
<reference evidence="2" key="1">
    <citation type="journal article" date="2019" name="Int. J. Syst. Evol. Microbiol.">
        <title>The Global Catalogue of Microorganisms (GCM) 10K type strain sequencing project: providing services to taxonomists for standard genome sequencing and annotation.</title>
        <authorList>
            <consortium name="The Broad Institute Genomics Platform"/>
            <consortium name="The Broad Institute Genome Sequencing Center for Infectious Disease"/>
            <person name="Wu L."/>
            <person name="Ma J."/>
        </authorList>
    </citation>
    <scope>NUCLEOTIDE SEQUENCE [LARGE SCALE GENOMIC DNA]</scope>
    <source>
        <strain evidence="2">JCM 18019</strain>
    </source>
</reference>